<sequence>MKIFKSAALAATLVLCGCASEMHSSLNAYMAAKRLPAPTTERFPHCQGYGCPTVKFVELNKSDWKKIEKTFGRKAKSAEEERNSIARTIGTFEQIVGPLTGTENDKRGTFIQTGKGQLDCVDESTNTTIYMMMLKEKGLITFHDIEQPQVRYPIVSGRGWMHQTAVITEKETGKQYAVDSWFEDNGVNAWVVSIEGWLNGWHPDMVKDAAEKK</sequence>
<evidence type="ECO:0000313" key="3">
    <source>
        <dbReference type="Proteomes" id="UP000249557"/>
    </source>
</evidence>
<feature type="signal peptide" evidence="1">
    <location>
        <begin position="1"/>
        <end position="24"/>
    </location>
</feature>
<organism evidence="2 3">
    <name type="scientific">Micavibrio aeruginosavorus</name>
    <dbReference type="NCBI Taxonomy" id="349221"/>
    <lineage>
        <taxon>Bacteria</taxon>
        <taxon>Pseudomonadati</taxon>
        <taxon>Bdellovibrionota</taxon>
        <taxon>Bdellovibrionia</taxon>
        <taxon>Bdellovibrionales</taxon>
        <taxon>Pseudobdellovibrionaceae</taxon>
        <taxon>Micavibrio</taxon>
    </lineage>
</organism>
<dbReference type="AlphaFoldDB" id="A0A2W5A6D8"/>
<feature type="chain" id="PRO_5016066493" description="Lipoprotein" evidence="1">
    <location>
        <begin position="25"/>
        <end position="213"/>
    </location>
</feature>
<reference evidence="2 3" key="1">
    <citation type="submission" date="2017-08" db="EMBL/GenBank/DDBJ databases">
        <title>Infants hospitalized years apart are colonized by the same room-sourced microbial strains.</title>
        <authorList>
            <person name="Brooks B."/>
            <person name="Olm M.R."/>
            <person name="Firek B.A."/>
            <person name="Baker R."/>
            <person name="Thomas B.C."/>
            <person name="Morowitz M.J."/>
            <person name="Banfield J.F."/>
        </authorList>
    </citation>
    <scope>NUCLEOTIDE SEQUENCE [LARGE SCALE GENOMIC DNA]</scope>
    <source>
        <strain evidence="2">S2_018_000_R2_104</strain>
    </source>
</reference>
<gene>
    <name evidence="2" type="ORF">DI626_02730</name>
</gene>
<keyword evidence="1" id="KW-0732">Signal</keyword>
<dbReference type="PROSITE" id="PS51257">
    <property type="entry name" value="PROKAR_LIPOPROTEIN"/>
    <property type="match status" value="1"/>
</dbReference>
<protein>
    <recommendedName>
        <fullName evidence="4">Lipoprotein</fullName>
    </recommendedName>
</protein>
<evidence type="ECO:0000313" key="2">
    <source>
        <dbReference type="EMBL" id="PZO88009.1"/>
    </source>
</evidence>
<comment type="caution">
    <text evidence="2">The sequence shown here is derived from an EMBL/GenBank/DDBJ whole genome shotgun (WGS) entry which is preliminary data.</text>
</comment>
<dbReference type="EMBL" id="QFNK01000032">
    <property type="protein sequence ID" value="PZO88009.1"/>
    <property type="molecule type" value="Genomic_DNA"/>
</dbReference>
<evidence type="ECO:0008006" key="4">
    <source>
        <dbReference type="Google" id="ProtNLM"/>
    </source>
</evidence>
<name>A0A2W5A6D8_9BACT</name>
<dbReference type="Proteomes" id="UP000249557">
    <property type="component" value="Unassembled WGS sequence"/>
</dbReference>
<evidence type="ECO:0000256" key="1">
    <source>
        <dbReference type="SAM" id="SignalP"/>
    </source>
</evidence>
<accession>A0A2W5A6D8</accession>
<proteinExistence type="predicted"/>